<dbReference type="AlphaFoldDB" id="A0A1G9QEC3"/>
<dbReference type="EMBL" id="FNFO01000010">
    <property type="protein sequence ID" value="SDM08675.1"/>
    <property type="molecule type" value="Genomic_DNA"/>
</dbReference>
<feature type="coiled-coil region" evidence="1">
    <location>
        <begin position="52"/>
        <end position="79"/>
    </location>
</feature>
<dbReference type="Pfam" id="PF10504">
    <property type="entry name" value="DUF2452"/>
    <property type="match status" value="1"/>
</dbReference>
<evidence type="ECO:0008006" key="4">
    <source>
        <dbReference type="Google" id="ProtNLM"/>
    </source>
</evidence>
<accession>A0A1G9QEC3</accession>
<gene>
    <name evidence="2" type="ORF">SAMN05421823_110121</name>
</gene>
<dbReference type="InterPro" id="IPR019534">
    <property type="entry name" value="DUF2452"/>
</dbReference>
<evidence type="ECO:0000256" key="1">
    <source>
        <dbReference type="SAM" id="Coils"/>
    </source>
</evidence>
<sequence>MHADDEPEFFEIDPDKMAENPGLLPYAHTVGSAVIRPEDKGKLKGRAVAAMHQQTDRQLRQLYEQMQTLALQAKALKQRVEVSERIYVSDMSFEPVIGNTYYFYERKNGTDVLSMVAPHEWGRSFPFRRFVAEATLLADHTWEVRFEEESPDA</sequence>
<dbReference type="OrthoDB" id="662061at2"/>
<organism evidence="2 3">
    <name type="scientific">Catalinimonas alkaloidigena</name>
    <dbReference type="NCBI Taxonomy" id="1075417"/>
    <lineage>
        <taxon>Bacteria</taxon>
        <taxon>Pseudomonadati</taxon>
        <taxon>Bacteroidota</taxon>
        <taxon>Cytophagia</taxon>
        <taxon>Cytophagales</taxon>
        <taxon>Catalimonadaceae</taxon>
        <taxon>Catalinimonas</taxon>
    </lineage>
</organism>
<reference evidence="2 3" key="1">
    <citation type="submission" date="2016-10" db="EMBL/GenBank/DDBJ databases">
        <authorList>
            <person name="de Groot N.N."/>
        </authorList>
    </citation>
    <scope>NUCLEOTIDE SEQUENCE [LARGE SCALE GENOMIC DNA]</scope>
    <source>
        <strain evidence="2 3">DSM 25186</strain>
    </source>
</reference>
<evidence type="ECO:0000313" key="3">
    <source>
        <dbReference type="Proteomes" id="UP000198510"/>
    </source>
</evidence>
<keyword evidence="1" id="KW-0175">Coiled coil</keyword>
<protein>
    <recommendedName>
        <fullName evidence="4">DUF2452 domain-containing protein</fullName>
    </recommendedName>
</protein>
<proteinExistence type="predicted"/>
<keyword evidence="3" id="KW-1185">Reference proteome</keyword>
<name>A0A1G9QEC3_9BACT</name>
<dbReference type="STRING" id="1075417.SAMN05421823_110121"/>
<evidence type="ECO:0000313" key="2">
    <source>
        <dbReference type="EMBL" id="SDM08675.1"/>
    </source>
</evidence>
<dbReference type="RefSeq" id="WP_089686161.1">
    <property type="nucleotide sequence ID" value="NZ_FNFO01000010.1"/>
</dbReference>
<dbReference type="Proteomes" id="UP000198510">
    <property type="component" value="Unassembled WGS sequence"/>
</dbReference>